<evidence type="ECO:0000256" key="10">
    <source>
        <dbReference type="SAM" id="Phobius"/>
    </source>
</evidence>
<evidence type="ECO:0000313" key="12">
    <source>
        <dbReference type="EMBL" id="PRY41978.1"/>
    </source>
</evidence>
<reference evidence="12 13" key="1">
    <citation type="submission" date="2018-03" db="EMBL/GenBank/DDBJ databases">
        <title>Genomic Encyclopedia of Archaeal and Bacterial Type Strains, Phase II (KMG-II): from individual species to whole genera.</title>
        <authorList>
            <person name="Goeker M."/>
        </authorList>
    </citation>
    <scope>NUCLEOTIDE SEQUENCE [LARGE SCALE GENOMIC DNA]</scope>
    <source>
        <strain evidence="12 13">DSM 28354</strain>
    </source>
</reference>
<feature type="transmembrane region" description="Helical" evidence="10">
    <location>
        <begin position="218"/>
        <end position="244"/>
    </location>
</feature>
<comment type="similarity">
    <text evidence="2">Belongs to the fatty acid desaturase type 2 family.</text>
</comment>
<feature type="transmembrane region" description="Helical" evidence="10">
    <location>
        <begin position="47"/>
        <end position="67"/>
    </location>
</feature>
<organism evidence="12 13">
    <name type="scientific">Spirosoma oryzae</name>
    <dbReference type="NCBI Taxonomy" id="1469603"/>
    <lineage>
        <taxon>Bacteria</taxon>
        <taxon>Pseudomonadati</taxon>
        <taxon>Bacteroidota</taxon>
        <taxon>Cytophagia</taxon>
        <taxon>Cytophagales</taxon>
        <taxon>Cytophagaceae</taxon>
        <taxon>Spirosoma</taxon>
    </lineage>
</organism>
<keyword evidence="6" id="KW-0560">Oxidoreductase</keyword>
<evidence type="ECO:0000256" key="4">
    <source>
        <dbReference type="ARBA" id="ARBA00022832"/>
    </source>
</evidence>
<keyword evidence="13" id="KW-1185">Reference proteome</keyword>
<keyword evidence="4" id="KW-0276">Fatty acid metabolism</keyword>
<accession>A0A2T0T8L2</accession>
<dbReference type="Proteomes" id="UP000238375">
    <property type="component" value="Unassembled WGS sequence"/>
</dbReference>
<keyword evidence="9 10" id="KW-0472">Membrane</keyword>
<gene>
    <name evidence="12" type="ORF">CLV58_105180</name>
</gene>
<evidence type="ECO:0000256" key="9">
    <source>
        <dbReference type="ARBA" id="ARBA00023136"/>
    </source>
</evidence>
<evidence type="ECO:0000313" key="13">
    <source>
        <dbReference type="Proteomes" id="UP000238375"/>
    </source>
</evidence>
<evidence type="ECO:0000256" key="5">
    <source>
        <dbReference type="ARBA" id="ARBA00022989"/>
    </source>
</evidence>
<keyword evidence="5 10" id="KW-1133">Transmembrane helix</keyword>
<feature type="domain" description="Fatty acid desaturase" evidence="11">
    <location>
        <begin position="75"/>
        <end position="293"/>
    </location>
</feature>
<dbReference type="PANTHER" id="PTHR11351">
    <property type="entry name" value="ACYL-COA DESATURASE"/>
    <property type="match status" value="1"/>
</dbReference>
<evidence type="ECO:0000259" key="11">
    <source>
        <dbReference type="Pfam" id="PF00487"/>
    </source>
</evidence>
<dbReference type="Pfam" id="PF00487">
    <property type="entry name" value="FA_desaturase"/>
    <property type="match status" value="1"/>
</dbReference>
<evidence type="ECO:0000256" key="7">
    <source>
        <dbReference type="ARBA" id="ARBA00023004"/>
    </source>
</evidence>
<sequence>MPFIDNVLQEPSYGWRTPSGDLVIPTNRQLFREAFTRMNVFADRKNWVPAASWLMILCLLPFAIIAFGRYFSLPLLGIGILYGMVIMSTHATIWFHRYCTHKAYTFSHPIWRFITQNLVVKTFPEEIYVVSHHVHHAKSDQPGDPYNARGGLFYCLLSDVNHQPIAKNLSEADYGRVAGFLGHTGIQANSYRSYLRWGSVGSPLYTFGLWAANWAFWYTIFFLIGGHPLACTMFTGALFWYVVVRTFNYTGHGKGEEQHVDGVDFDRRNLSINQWRPGLFAGEWHNNHHLYPSSARAGFLPFQLDLAWLYIYGLSKVGMVSSYRDNKADFVKKYVTATNDQPAVDQPAVTQHS</sequence>
<dbReference type="OrthoDB" id="19906at2"/>
<dbReference type="GO" id="GO:0016020">
    <property type="term" value="C:membrane"/>
    <property type="evidence" value="ECO:0007669"/>
    <property type="project" value="UniProtKB-SubCell"/>
</dbReference>
<keyword evidence="7" id="KW-0408">Iron</keyword>
<proteinExistence type="inferred from homology"/>
<dbReference type="InterPro" id="IPR015876">
    <property type="entry name" value="Acyl-CoA_DS"/>
</dbReference>
<evidence type="ECO:0000256" key="1">
    <source>
        <dbReference type="ARBA" id="ARBA00004141"/>
    </source>
</evidence>
<dbReference type="AlphaFoldDB" id="A0A2T0T8L2"/>
<keyword evidence="3 10" id="KW-0812">Transmembrane</keyword>
<dbReference type="GO" id="GO:0006631">
    <property type="term" value="P:fatty acid metabolic process"/>
    <property type="evidence" value="ECO:0007669"/>
    <property type="project" value="UniProtKB-KW"/>
</dbReference>
<evidence type="ECO:0000256" key="8">
    <source>
        <dbReference type="ARBA" id="ARBA00023098"/>
    </source>
</evidence>
<evidence type="ECO:0000256" key="2">
    <source>
        <dbReference type="ARBA" id="ARBA00008749"/>
    </source>
</evidence>
<evidence type="ECO:0000256" key="6">
    <source>
        <dbReference type="ARBA" id="ARBA00023002"/>
    </source>
</evidence>
<evidence type="ECO:0000256" key="3">
    <source>
        <dbReference type="ARBA" id="ARBA00022692"/>
    </source>
</evidence>
<dbReference type="InterPro" id="IPR005804">
    <property type="entry name" value="FA_desaturase_dom"/>
</dbReference>
<keyword evidence="8" id="KW-0443">Lipid metabolism</keyword>
<comment type="caution">
    <text evidence="12">The sequence shown here is derived from an EMBL/GenBank/DDBJ whole genome shotgun (WGS) entry which is preliminary data.</text>
</comment>
<name>A0A2T0T8L2_9BACT</name>
<comment type="subcellular location">
    <subcellularLocation>
        <location evidence="1">Membrane</location>
        <topology evidence="1">Multi-pass membrane protein</topology>
    </subcellularLocation>
</comment>
<protein>
    <submittedName>
        <fullName evidence="12">Stearoyl-CoA desaturase (Delta-9 desaturase)</fullName>
    </submittedName>
</protein>
<dbReference type="EMBL" id="PVTE01000005">
    <property type="protein sequence ID" value="PRY41978.1"/>
    <property type="molecule type" value="Genomic_DNA"/>
</dbReference>
<dbReference type="RefSeq" id="WP_106137178.1">
    <property type="nucleotide sequence ID" value="NZ_PVTE01000005.1"/>
</dbReference>
<feature type="transmembrane region" description="Helical" evidence="10">
    <location>
        <begin position="194"/>
        <end position="212"/>
    </location>
</feature>
<dbReference type="GO" id="GO:0016717">
    <property type="term" value="F:oxidoreductase activity, acting on paired donors, with oxidation of a pair of donors resulting in the reduction of molecular oxygen to two molecules of water"/>
    <property type="evidence" value="ECO:0007669"/>
    <property type="project" value="InterPro"/>
</dbReference>
<feature type="transmembrane region" description="Helical" evidence="10">
    <location>
        <begin position="73"/>
        <end position="95"/>
    </location>
</feature>